<dbReference type="PROSITE" id="PS50250">
    <property type="entry name" value="PCI"/>
    <property type="match status" value="1"/>
</dbReference>
<dbReference type="InterPro" id="IPR045114">
    <property type="entry name" value="Csn12-like"/>
</dbReference>
<dbReference type="PANTHER" id="PTHR12732">
    <property type="entry name" value="UNCHARACTERIZED PROTEASOME COMPONENT REGION PCI-CONTAINING"/>
    <property type="match status" value="1"/>
</dbReference>
<evidence type="ECO:0000259" key="2">
    <source>
        <dbReference type="PROSITE" id="PS50250"/>
    </source>
</evidence>
<dbReference type="STRING" id="1344416.A0A139AFU8"/>
<dbReference type="Pfam" id="PF01399">
    <property type="entry name" value="PCI"/>
    <property type="match status" value="1"/>
</dbReference>
<gene>
    <name evidence="3" type="ORF">M427DRAFT_56514</name>
</gene>
<evidence type="ECO:0000256" key="1">
    <source>
        <dbReference type="ARBA" id="ARBA00025771"/>
    </source>
</evidence>
<dbReference type="GO" id="GO:0016973">
    <property type="term" value="P:poly(A)+ mRNA export from nucleus"/>
    <property type="evidence" value="ECO:0007669"/>
    <property type="project" value="TreeGrafter"/>
</dbReference>
<sequence>MKQSKASYTRNVTEAISSQDGTKLASLLSHRDRHATNVFDDINRTLPSALSRLIGRELDEPWDDVVLSHFNVVLSLQGGGGSGKLKAKDLGKQNLVLTFTKVLRSGDIPQLERFPASHRIEFWYYSGMLAFLDEQYDTAEQRRGDSFNHCLRTVKHNKYLILTYLIPLRMLRGKLPTSALFKKITVALRKGDVKTFDRLVEEKEEILVPRQVFLVVVKLRGLCLRNLLKRIHKISATVSGTRLALAPIQTALSWLGCNSGDREVECVVANLIDKGYIRGYISHERQILVLPKENAFPPVSSVSVS</sequence>
<dbReference type="GO" id="GO:0003690">
    <property type="term" value="F:double-stranded DNA binding"/>
    <property type="evidence" value="ECO:0007669"/>
    <property type="project" value="InterPro"/>
</dbReference>
<dbReference type="InterPro" id="IPR000717">
    <property type="entry name" value="PCI_dom"/>
</dbReference>
<accession>A0A139AFU8</accession>
<dbReference type="PANTHER" id="PTHR12732:SF0">
    <property type="entry name" value="PCI DOMAIN-CONTAINING PROTEIN 2"/>
    <property type="match status" value="1"/>
</dbReference>
<protein>
    <recommendedName>
        <fullName evidence="2">PCI domain-containing protein</fullName>
    </recommendedName>
</protein>
<dbReference type="AlphaFoldDB" id="A0A139AFU8"/>
<feature type="domain" description="PCI" evidence="2">
    <location>
        <begin position="120"/>
        <end position="295"/>
    </location>
</feature>
<dbReference type="Proteomes" id="UP000070544">
    <property type="component" value="Unassembled WGS sequence"/>
</dbReference>
<comment type="similarity">
    <text evidence="1">Belongs to the CSN12 family.</text>
</comment>
<dbReference type="GO" id="GO:0003723">
    <property type="term" value="F:RNA binding"/>
    <property type="evidence" value="ECO:0007669"/>
    <property type="project" value="InterPro"/>
</dbReference>
<dbReference type="InterPro" id="IPR036388">
    <property type="entry name" value="WH-like_DNA-bd_sf"/>
</dbReference>
<reference evidence="3 4" key="1">
    <citation type="journal article" date="2015" name="Genome Biol. Evol.">
        <title>Phylogenomic analyses indicate that early fungi evolved digesting cell walls of algal ancestors of land plants.</title>
        <authorList>
            <person name="Chang Y."/>
            <person name="Wang S."/>
            <person name="Sekimoto S."/>
            <person name="Aerts A.L."/>
            <person name="Choi C."/>
            <person name="Clum A."/>
            <person name="LaButti K.M."/>
            <person name="Lindquist E.A."/>
            <person name="Yee Ngan C."/>
            <person name="Ohm R.A."/>
            <person name="Salamov A.A."/>
            <person name="Grigoriev I.V."/>
            <person name="Spatafora J.W."/>
            <person name="Berbee M.L."/>
        </authorList>
    </citation>
    <scope>NUCLEOTIDE SEQUENCE [LARGE SCALE GENOMIC DNA]</scope>
    <source>
        <strain evidence="3 4">JEL478</strain>
    </source>
</reference>
<proteinExistence type="inferred from homology"/>
<name>A0A139AFU8_GONPJ</name>
<dbReference type="OrthoDB" id="10252687at2759"/>
<evidence type="ECO:0000313" key="4">
    <source>
        <dbReference type="Proteomes" id="UP000070544"/>
    </source>
</evidence>
<dbReference type="GO" id="GO:0000973">
    <property type="term" value="P:post-transcriptional tethering of RNA polymerase II gene DNA at nuclear periphery"/>
    <property type="evidence" value="ECO:0007669"/>
    <property type="project" value="TreeGrafter"/>
</dbReference>
<dbReference type="GO" id="GO:0070390">
    <property type="term" value="C:transcription export complex 2"/>
    <property type="evidence" value="ECO:0007669"/>
    <property type="project" value="TreeGrafter"/>
</dbReference>
<dbReference type="SMART" id="SM00753">
    <property type="entry name" value="PAM"/>
    <property type="match status" value="1"/>
</dbReference>
<keyword evidence="4" id="KW-1185">Reference proteome</keyword>
<evidence type="ECO:0000313" key="3">
    <source>
        <dbReference type="EMBL" id="KXS15676.1"/>
    </source>
</evidence>
<organism evidence="3 4">
    <name type="scientific">Gonapodya prolifera (strain JEL478)</name>
    <name type="common">Monoblepharis prolifera</name>
    <dbReference type="NCBI Taxonomy" id="1344416"/>
    <lineage>
        <taxon>Eukaryota</taxon>
        <taxon>Fungi</taxon>
        <taxon>Fungi incertae sedis</taxon>
        <taxon>Chytridiomycota</taxon>
        <taxon>Chytridiomycota incertae sedis</taxon>
        <taxon>Monoblepharidomycetes</taxon>
        <taxon>Monoblepharidales</taxon>
        <taxon>Gonapodyaceae</taxon>
        <taxon>Gonapodya</taxon>
    </lineage>
</organism>
<dbReference type="OMA" id="ISHERQI"/>
<dbReference type="Gene3D" id="1.10.10.10">
    <property type="entry name" value="Winged helix-like DNA-binding domain superfamily/Winged helix DNA-binding domain"/>
    <property type="match status" value="1"/>
</dbReference>
<dbReference type="EMBL" id="KQ965760">
    <property type="protein sequence ID" value="KXS15676.1"/>
    <property type="molecule type" value="Genomic_DNA"/>
</dbReference>
<dbReference type="GO" id="GO:0006368">
    <property type="term" value="P:transcription elongation by RNA polymerase II"/>
    <property type="evidence" value="ECO:0007669"/>
    <property type="project" value="TreeGrafter"/>
</dbReference>